<dbReference type="InterPro" id="IPR050232">
    <property type="entry name" value="FBL13/AtMIF1-like"/>
</dbReference>
<dbReference type="PANTHER" id="PTHR31900:SF34">
    <property type="entry name" value="EMB|CAB62440.1-RELATED"/>
    <property type="match status" value="1"/>
</dbReference>
<evidence type="ECO:0000313" key="2">
    <source>
        <dbReference type="EMBL" id="KAF7825135.1"/>
    </source>
</evidence>
<proteinExistence type="predicted"/>
<dbReference type="AlphaFoldDB" id="A0A834TNP9"/>
<dbReference type="SMART" id="SM00579">
    <property type="entry name" value="FBD"/>
    <property type="match status" value="1"/>
</dbReference>
<dbReference type="OrthoDB" id="612216at2759"/>
<evidence type="ECO:0000313" key="3">
    <source>
        <dbReference type="Proteomes" id="UP000634136"/>
    </source>
</evidence>
<feature type="domain" description="FBD" evidence="1">
    <location>
        <begin position="108"/>
        <end position="180"/>
    </location>
</feature>
<name>A0A834TNP9_9FABA</name>
<organism evidence="2 3">
    <name type="scientific">Senna tora</name>
    <dbReference type="NCBI Taxonomy" id="362788"/>
    <lineage>
        <taxon>Eukaryota</taxon>
        <taxon>Viridiplantae</taxon>
        <taxon>Streptophyta</taxon>
        <taxon>Embryophyta</taxon>
        <taxon>Tracheophyta</taxon>
        <taxon>Spermatophyta</taxon>
        <taxon>Magnoliopsida</taxon>
        <taxon>eudicotyledons</taxon>
        <taxon>Gunneridae</taxon>
        <taxon>Pentapetalae</taxon>
        <taxon>rosids</taxon>
        <taxon>fabids</taxon>
        <taxon>Fabales</taxon>
        <taxon>Fabaceae</taxon>
        <taxon>Caesalpinioideae</taxon>
        <taxon>Cassia clade</taxon>
        <taxon>Senna</taxon>
    </lineage>
</organism>
<dbReference type="Pfam" id="PF08387">
    <property type="entry name" value="FBD"/>
    <property type="match status" value="1"/>
</dbReference>
<dbReference type="InterPro" id="IPR006566">
    <property type="entry name" value="FBD"/>
</dbReference>
<gene>
    <name evidence="2" type="ORF">G2W53_016299</name>
</gene>
<protein>
    <submittedName>
        <fullName evidence="2">F-box/RNI/FBD-like domain protein</fullName>
    </submittedName>
</protein>
<sequence length="185" mass="21431">MRANIESSIFIPLDSVHNVETLKICPIYQRFYGEFRYPDSRTFQNMISMEVKFYDYLWRFLHNMMQYTPKLQDLVISKHTFVIVVSMVMKKLEGFFIPWIDNPNPIPECLSSHLRTCYIKGFGSKEGFACVIPFAKYIVKNGRVLETMKISCIDQFAKDLINGELLSWQKSSPTCQVNIVGGSST</sequence>
<comment type="caution">
    <text evidence="2">The sequence shown here is derived from an EMBL/GenBank/DDBJ whole genome shotgun (WGS) entry which is preliminary data.</text>
</comment>
<reference evidence="2" key="1">
    <citation type="submission" date="2020-09" db="EMBL/GenBank/DDBJ databases">
        <title>Genome-Enabled Discovery of Anthraquinone Biosynthesis in Senna tora.</title>
        <authorList>
            <person name="Kang S.-H."/>
            <person name="Pandey R.P."/>
            <person name="Lee C.-M."/>
            <person name="Sim J.-S."/>
            <person name="Jeong J.-T."/>
            <person name="Choi B.-S."/>
            <person name="Jung M."/>
            <person name="Ginzburg D."/>
            <person name="Zhao K."/>
            <person name="Won S.Y."/>
            <person name="Oh T.-J."/>
            <person name="Yu Y."/>
            <person name="Kim N.-H."/>
            <person name="Lee O.R."/>
            <person name="Lee T.-H."/>
            <person name="Bashyal P."/>
            <person name="Kim T.-S."/>
            <person name="Lee W.-H."/>
            <person name="Kawkins C."/>
            <person name="Kim C.-K."/>
            <person name="Kim J.S."/>
            <person name="Ahn B.O."/>
            <person name="Rhee S.Y."/>
            <person name="Sohng J.K."/>
        </authorList>
    </citation>
    <scope>NUCLEOTIDE SEQUENCE</scope>
    <source>
        <tissue evidence="2">Leaf</tissue>
    </source>
</reference>
<accession>A0A834TNP9</accession>
<dbReference type="PANTHER" id="PTHR31900">
    <property type="entry name" value="F-BOX/RNI SUPERFAMILY PROTEIN-RELATED"/>
    <property type="match status" value="1"/>
</dbReference>
<dbReference type="Proteomes" id="UP000634136">
    <property type="component" value="Unassembled WGS sequence"/>
</dbReference>
<evidence type="ECO:0000259" key="1">
    <source>
        <dbReference type="SMART" id="SM00579"/>
    </source>
</evidence>
<dbReference type="EMBL" id="JAAIUW010000006">
    <property type="protein sequence ID" value="KAF7825135.1"/>
    <property type="molecule type" value="Genomic_DNA"/>
</dbReference>
<keyword evidence="3" id="KW-1185">Reference proteome</keyword>